<dbReference type="EMBL" id="JAHRIP010077504">
    <property type="protein sequence ID" value="MEQ2311772.1"/>
    <property type="molecule type" value="Genomic_DNA"/>
</dbReference>
<feature type="region of interest" description="Disordered" evidence="1">
    <location>
        <begin position="43"/>
        <end position="67"/>
    </location>
</feature>
<accession>A0ABV0ZZV1</accession>
<gene>
    <name evidence="2" type="ORF">AMECASPLE_024080</name>
</gene>
<evidence type="ECO:0000313" key="3">
    <source>
        <dbReference type="Proteomes" id="UP001469553"/>
    </source>
</evidence>
<comment type="caution">
    <text evidence="2">The sequence shown here is derived from an EMBL/GenBank/DDBJ whole genome shotgun (WGS) entry which is preliminary data.</text>
</comment>
<dbReference type="Proteomes" id="UP001469553">
    <property type="component" value="Unassembled WGS sequence"/>
</dbReference>
<proteinExistence type="predicted"/>
<evidence type="ECO:0000313" key="2">
    <source>
        <dbReference type="EMBL" id="MEQ2311772.1"/>
    </source>
</evidence>
<keyword evidence="3" id="KW-1185">Reference proteome</keyword>
<reference evidence="2 3" key="1">
    <citation type="submission" date="2021-06" db="EMBL/GenBank/DDBJ databases">
        <authorList>
            <person name="Palmer J.M."/>
        </authorList>
    </citation>
    <scope>NUCLEOTIDE SEQUENCE [LARGE SCALE GENOMIC DNA]</scope>
    <source>
        <strain evidence="2 3">AS_MEX2019</strain>
        <tissue evidence="2">Muscle</tissue>
    </source>
</reference>
<sequence>MQFILKVPEKSVPEFNVEIHGWVPTHIIHILIFSSTRHCTTLQRTEDPTPAMSASSHSDAASEGAASEQFAAPLTELVPLPCLGIRASITIRQNLDNADITDLSDLLNSM</sequence>
<evidence type="ECO:0000256" key="1">
    <source>
        <dbReference type="SAM" id="MobiDB-lite"/>
    </source>
</evidence>
<name>A0ABV0ZZV1_9TELE</name>
<organism evidence="2 3">
    <name type="scientific">Ameca splendens</name>
    <dbReference type="NCBI Taxonomy" id="208324"/>
    <lineage>
        <taxon>Eukaryota</taxon>
        <taxon>Metazoa</taxon>
        <taxon>Chordata</taxon>
        <taxon>Craniata</taxon>
        <taxon>Vertebrata</taxon>
        <taxon>Euteleostomi</taxon>
        <taxon>Actinopterygii</taxon>
        <taxon>Neopterygii</taxon>
        <taxon>Teleostei</taxon>
        <taxon>Neoteleostei</taxon>
        <taxon>Acanthomorphata</taxon>
        <taxon>Ovalentaria</taxon>
        <taxon>Atherinomorphae</taxon>
        <taxon>Cyprinodontiformes</taxon>
        <taxon>Goodeidae</taxon>
        <taxon>Ameca</taxon>
    </lineage>
</organism>
<feature type="compositionally biased region" description="Low complexity" evidence="1">
    <location>
        <begin position="51"/>
        <end position="67"/>
    </location>
</feature>
<protein>
    <submittedName>
        <fullName evidence="2">Uncharacterized protein</fullName>
    </submittedName>
</protein>